<dbReference type="PANTHER" id="PTHR31272:SF4">
    <property type="entry name" value="CYTOCHROME C-TYPE BIOGENESIS PROTEIN HI_1454-RELATED"/>
    <property type="match status" value="1"/>
</dbReference>
<feature type="transmembrane region" description="Helical" evidence="6">
    <location>
        <begin position="91"/>
        <end position="111"/>
    </location>
</feature>
<feature type="transmembrane region" description="Helical" evidence="6">
    <location>
        <begin position="6"/>
        <end position="32"/>
    </location>
</feature>
<comment type="caution">
    <text evidence="8">The sequence shown here is derived from an EMBL/GenBank/DDBJ whole genome shotgun (WGS) entry which is preliminary data.</text>
</comment>
<feature type="transmembrane region" description="Helical" evidence="6">
    <location>
        <begin position="52"/>
        <end position="71"/>
    </location>
</feature>
<dbReference type="RefSeq" id="WP_009202075.1">
    <property type="nucleotide sequence ID" value="NZ_ACJX03000001.1"/>
</dbReference>
<feature type="domain" description="Cytochrome C biogenesis protein transmembrane" evidence="7">
    <location>
        <begin position="6"/>
        <end position="220"/>
    </location>
</feature>
<dbReference type="EMBL" id="ACJX03000001">
    <property type="protein sequence ID" value="KRT35288.1"/>
    <property type="molecule type" value="Genomic_DNA"/>
</dbReference>
<dbReference type="eggNOG" id="COG0785">
    <property type="taxonomic scope" value="Bacteria"/>
</dbReference>
<evidence type="ECO:0000256" key="6">
    <source>
        <dbReference type="SAM" id="Phobius"/>
    </source>
</evidence>
<dbReference type="InterPro" id="IPR051790">
    <property type="entry name" value="Cytochrome_c-biogenesis_DsbD"/>
</dbReference>
<sequence length="235" mass="25417">MSEISLTIAFAAGLLSFLSPCLLPMIPIYIAYLAGDALPISGKAEAKKNFRVFLHALLFVLGFSVVFVSFGASATALGSFLIKNQALVKKVGATIIVIFGLYMVGLFDIAFLERERRLKAGSGGHSWIRALLAGMAFSAGWTPCVGPILASILVMASGSSTVRDGMLLLFAYSMGLGLPFLAVALFMEWFERFIQANASKLEYVKKVAGVVLIAVGLLMYFDLFSRFAYLWTPPM</sequence>
<dbReference type="GO" id="GO:0016020">
    <property type="term" value="C:membrane"/>
    <property type="evidence" value="ECO:0007669"/>
    <property type="project" value="UniProtKB-SubCell"/>
</dbReference>
<evidence type="ECO:0000313" key="8">
    <source>
        <dbReference type="EMBL" id="KRT35288.1"/>
    </source>
</evidence>
<comment type="subcellular location">
    <subcellularLocation>
        <location evidence="1">Membrane</location>
        <topology evidence="1">Multi-pass membrane protein</topology>
    </subcellularLocation>
</comment>
<keyword evidence="5 6" id="KW-0472">Membrane</keyword>
<evidence type="ECO:0000256" key="2">
    <source>
        <dbReference type="ARBA" id="ARBA00006143"/>
    </source>
</evidence>
<feature type="transmembrane region" description="Helical" evidence="6">
    <location>
        <begin position="131"/>
        <end position="154"/>
    </location>
</feature>
<dbReference type="PANTHER" id="PTHR31272">
    <property type="entry name" value="CYTOCHROME C-TYPE BIOGENESIS PROTEIN HI_1454-RELATED"/>
    <property type="match status" value="1"/>
</dbReference>
<dbReference type="AlphaFoldDB" id="A0A0T5XA76"/>
<dbReference type="Pfam" id="PF02683">
    <property type="entry name" value="DsbD_TM"/>
    <property type="match status" value="1"/>
</dbReference>
<proteinExistence type="inferred from homology"/>
<evidence type="ECO:0000256" key="4">
    <source>
        <dbReference type="ARBA" id="ARBA00022989"/>
    </source>
</evidence>
<evidence type="ECO:0000313" key="9">
    <source>
        <dbReference type="Proteomes" id="UP000005273"/>
    </source>
</evidence>
<protein>
    <submittedName>
        <fullName evidence="8">Cytochrome C biogenesis protein transmembrane region</fullName>
    </submittedName>
</protein>
<dbReference type="STRING" id="592015.HMPREF1705_04559"/>
<dbReference type="InterPro" id="IPR003834">
    <property type="entry name" value="Cyt_c_assmbl_TM_dom"/>
</dbReference>
<evidence type="ECO:0000256" key="1">
    <source>
        <dbReference type="ARBA" id="ARBA00004141"/>
    </source>
</evidence>
<keyword evidence="3 6" id="KW-0812">Transmembrane</keyword>
<evidence type="ECO:0000256" key="3">
    <source>
        <dbReference type="ARBA" id="ARBA00022692"/>
    </source>
</evidence>
<keyword evidence="4 6" id="KW-1133">Transmembrane helix</keyword>
<comment type="similarity">
    <text evidence="2">Belongs to the DsbD family.</text>
</comment>
<dbReference type="Proteomes" id="UP000005273">
    <property type="component" value="Unassembled WGS sequence"/>
</dbReference>
<feature type="transmembrane region" description="Helical" evidence="6">
    <location>
        <begin position="166"/>
        <end position="186"/>
    </location>
</feature>
<organism evidence="8 9">
    <name type="scientific">Acetomicrobium hydrogeniformans ATCC BAA-1850</name>
    <dbReference type="NCBI Taxonomy" id="592015"/>
    <lineage>
        <taxon>Bacteria</taxon>
        <taxon>Thermotogati</taxon>
        <taxon>Synergistota</taxon>
        <taxon>Synergistia</taxon>
        <taxon>Synergistales</taxon>
        <taxon>Acetomicrobiaceae</taxon>
        <taxon>Acetomicrobium</taxon>
    </lineage>
</organism>
<accession>A0A0T5XA76</accession>
<evidence type="ECO:0000259" key="7">
    <source>
        <dbReference type="Pfam" id="PF02683"/>
    </source>
</evidence>
<dbReference type="OrthoDB" id="9809733at2"/>
<dbReference type="GO" id="GO:0017004">
    <property type="term" value="P:cytochrome complex assembly"/>
    <property type="evidence" value="ECO:0007669"/>
    <property type="project" value="InterPro"/>
</dbReference>
<keyword evidence="9" id="KW-1185">Reference proteome</keyword>
<evidence type="ECO:0000256" key="5">
    <source>
        <dbReference type="ARBA" id="ARBA00023136"/>
    </source>
</evidence>
<name>A0A0T5XA76_9BACT</name>
<feature type="transmembrane region" description="Helical" evidence="6">
    <location>
        <begin position="207"/>
        <end position="229"/>
    </location>
</feature>
<reference evidence="9" key="1">
    <citation type="submission" date="2012-09" db="EMBL/GenBank/DDBJ databases">
        <authorList>
            <person name="Weinstock G."/>
            <person name="Sodergren E."/>
            <person name="Clifton S."/>
            <person name="Fulton L."/>
            <person name="Fulton B."/>
            <person name="Courtney L."/>
            <person name="Fronick C."/>
            <person name="Harrison M."/>
            <person name="Strong C."/>
            <person name="Farmer C."/>
            <person name="Delehaunty K."/>
            <person name="Markovic C."/>
            <person name="Hall O."/>
            <person name="Minx P."/>
            <person name="Tomlinson C."/>
            <person name="Mitreva M."/>
            <person name="Nelson J."/>
            <person name="Hou S."/>
            <person name="Wollam A."/>
            <person name="Pepin K.H."/>
            <person name="Johnson M."/>
            <person name="Bhonagiri V."/>
            <person name="Nash W.E."/>
            <person name="Suruliraj S."/>
            <person name="Warren W."/>
            <person name="Chinwalla A."/>
            <person name="Mardis E.R."/>
            <person name="Wilson R.K."/>
        </authorList>
    </citation>
    <scope>NUCLEOTIDE SEQUENCE [LARGE SCALE GENOMIC DNA]</scope>
    <source>
        <strain evidence="9">OS1</strain>
    </source>
</reference>
<gene>
    <name evidence="8" type="ORF">HMPREF1705_04559</name>
</gene>